<name>A0A1I4C0Y6_9PROT</name>
<dbReference type="AlphaFoldDB" id="A0A1I4C0Y6"/>
<organism evidence="5 6">
    <name type="scientific">Nitrosomonas aestuarii</name>
    <dbReference type="NCBI Taxonomy" id="52441"/>
    <lineage>
        <taxon>Bacteria</taxon>
        <taxon>Pseudomonadati</taxon>
        <taxon>Pseudomonadota</taxon>
        <taxon>Betaproteobacteria</taxon>
        <taxon>Nitrosomonadales</taxon>
        <taxon>Nitrosomonadaceae</taxon>
        <taxon>Nitrosomonas</taxon>
    </lineage>
</organism>
<accession>A0A1I4C0Y6</accession>
<dbReference type="GO" id="GO:0006508">
    <property type="term" value="P:proteolysis"/>
    <property type="evidence" value="ECO:0007669"/>
    <property type="project" value="UniProtKB-KW"/>
</dbReference>
<evidence type="ECO:0000313" key="6">
    <source>
        <dbReference type="Proteomes" id="UP000199533"/>
    </source>
</evidence>
<keyword evidence="6" id="KW-1185">Reference proteome</keyword>
<feature type="domain" description="Prohead serine protease" evidence="4">
    <location>
        <begin position="21"/>
        <end position="172"/>
    </location>
</feature>
<dbReference type="InterPro" id="IPR006433">
    <property type="entry name" value="Prohead_protease"/>
</dbReference>
<evidence type="ECO:0000259" key="4">
    <source>
        <dbReference type="Pfam" id="PF04586"/>
    </source>
</evidence>
<dbReference type="InterPro" id="IPR054613">
    <property type="entry name" value="Peptidase_S78_dom"/>
</dbReference>
<dbReference type="Pfam" id="PF04586">
    <property type="entry name" value="Peptidase_S78"/>
    <property type="match status" value="1"/>
</dbReference>
<gene>
    <name evidence="5" type="ORF">SAMN05216302_101445</name>
</gene>
<dbReference type="EMBL" id="FOSP01000014">
    <property type="protein sequence ID" value="SFK74738.1"/>
    <property type="molecule type" value="Genomic_DNA"/>
</dbReference>
<dbReference type="RefSeq" id="WP_211753408.1">
    <property type="nucleotide sequence ID" value="NZ_FOSP01000014.1"/>
</dbReference>
<reference evidence="6" key="1">
    <citation type="submission" date="2016-10" db="EMBL/GenBank/DDBJ databases">
        <authorList>
            <person name="Varghese N."/>
            <person name="Submissions S."/>
        </authorList>
    </citation>
    <scope>NUCLEOTIDE SEQUENCE [LARGE SCALE GENOMIC DNA]</scope>
    <source>
        <strain evidence="6">Nm69</strain>
    </source>
</reference>
<dbReference type="Proteomes" id="UP000199533">
    <property type="component" value="Unassembled WGS sequence"/>
</dbReference>
<dbReference type="STRING" id="52441.SAMN05216302_101445"/>
<keyword evidence="1" id="KW-1188">Viral release from host cell</keyword>
<evidence type="ECO:0000256" key="1">
    <source>
        <dbReference type="ARBA" id="ARBA00022612"/>
    </source>
</evidence>
<sequence>MKIQRLNCSIRELKFAETGTGTGVMEFSGYGSVFGNKDSYGDVIEKGAFSETLQEANKSGQWPSLLLQHGGFGLTADDMMPIGVISELNEDDIGLKMDAILAETEKGRDAYTLMKMKPRPAINGLSIGYIPKEWKVGTNPDEPRRTLKSVELMEISLVTFPANRSARVLDVKSDLDIRSAEQALRDAGFSRSESKQILAHGFKSIGSQREAEDMEALARQIRLNIAAMKK</sequence>
<keyword evidence="3" id="KW-0378">Hydrolase</keyword>
<evidence type="ECO:0000313" key="5">
    <source>
        <dbReference type="EMBL" id="SFK74738.1"/>
    </source>
</evidence>
<keyword evidence="2" id="KW-0645">Protease</keyword>
<proteinExistence type="predicted"/>
<protein>
    <recommendedName>
        <fullName evidence="4">Prohead serine protease domain-containing protein</fullName>
    </recommendedName>
</protein>
<evidence type="ECO:0000256" key="3">
    <source>
        <dbReference type="ARBA" id="ARBA00022801"/>
    </source>
</evidence>
<evidence type="ECO:0000256" key="2">
    <source>
        <dbReference type="ARBA" id="ARBA00022670"/>
    </source>
</evidence>
<dbReference type="GO" id="GO:0008233">
    <property type="term" value="F:peptidase activity"/>
    <property type="evidence" value="ECO:0007669"/>
    <property type="project" value="UniProtKB-KW"/>
</dbReference>
<dbReference type="NCBIfam" id="TIGR01543">
    <property type="entry name" value="proheadase_HK97"/>
    <property type="match status" value="1"/>
</dbReference>